<dbReference type="PANTHER" id="PTHR43255:SF1">
    <property type="entry name" value="IRON-SULFUR-BINDING OXIDOREDUCTASE FADF-RELATED"/>
    <property type="match status" value="1"/>
</dbReference>
<evidence type="ECO:0000256" key="4">
    <source>
        <dbReference type="ARBA" id="ARBA00023004"/>
    </source>
</evidence>
<dbReference type="InterPro" id="IPR017896">
    <property type="entry name" value="4Fe4S_Fe-S-bd"/>
</dbReference>
<dbReference type="Gene3D" id="1.10.1060.10">
    <property type="entry name" value="Alpha-helical ferredoxin"/>
    <property type="match status" value="1"/>
</dbReference>
<evidence type="ECO:0000256" key="2">
    <source>
        <dbReference type="ARBA" id="ARBA00022723"/>
    </source>
</evidence>
<dbReference type="AlphaFoldDB" id="A4J1F3"/>
<dbReference type="STRING" id="349161.Dred_0358"/>
<keyword evidence="3" id="KW-0560">Oxidoreductase</keyword>
<evidence type="ECO:0000313" key="8">
    <source>
        <dbReference type="Proteomes" id="UP000001556"/>
    </source>
</evidence>
<keyword evidence="2" id="KW-0479">Metal-binding</keyword>
<organism evidence="7 8">
    <name type="scientific">Desulforamulus reducens (strain ATCC BAA-1160 / DSM 100696 / MI-1)</name>
    <name type="common">Desulfotomaculum reducens</name>
    <dbReference type="NCBI Taxonomy" id="349161"/>
    <lineage>
        <taxon>Bacteria</taxon>
        <taxon>Bacillati</taxon>
        <taxon>Bacillota</taxon>
        <taxon>Clostridia</taxon>
        <taxon>Eubacteriales</taxon>
        <taxon>Peptococcaceae</taxon>
        <taxon>Desulforamulus</taxon>
    </lineage>
</organism>
<dbReference type="PANTHER" id="PTHR43255">
    <property type="entry name" value="IRON-SULFUR-BINDING OXIDOREDUCTASE FADF-RELATED-RELATED"/>
    <property type="match status" value="1"/>
</dbReference>
<dbReference type="InterPro" id="IPR017900">
    <property type="entry name" value="4Fe4S_Fe_S_CS"/>
</dbReference>
<evidence type="ECO:0000256" key="3">
    <source>
        <dbReference type="ARBA" id="ARBA00023002"/>
    </source>
</evidence>
<name>A4J1F3_DESRM</name>
<keyword evidence="5" id="KW-0411">Iron-sulfur</keyword>
<gene>
    <name evidence="7" type="ordered locus">Dred_0358</name>
</gene>
<dbReference type="GO" id="GO:0051539">
    <property type="term" value="F:4 iron, 4 sulfur cluster binding"/>
    <property type="evidence" value="ECO:0007669"/>
    <property type="project" value="UniProtKB-KW"/>
</dbReference>
<dbReference type="GO" id="GO:0046872">
    <property type="term" value="F:metal ion binding"/>
    <property type="evidence" value="ECO:0007669"/>
    <property type="project" value="UniProtKB-KW"/>
</dbReference>
<dbReference type="EMBL" id="CP000612">
    <property type="protein sequence ID" value="ABO48906.1"/>
    <property type="molecule type" value="Genomic_DNA"/>
</dbReference>
<dbReference type="PROSITE" id="PS51379">
    <property type="entry name" value="4FE4S_FER_2"/>
    <property type="match status" value="1"/>
</dbReference>
<dbReference type="HOGENOM" id="CLU_093432_1_0_9"/>
<dbReference type="GO" id="GO:0016491">
    <property type="term" value="F:oxidoreductase activity"/>
    <property type="evidence" value="ECO:0007669"/>
    <property type="project" value="UniProtKB-KW"/>
</dbReference>
<accession>A4J1F3</accession>
<dbReference type="InterPro" id="IPR051460">
    <property type="entry name" value="HdrC_iron-sulfur_subunit"/>
</dbReference>
<sequence length="187" mass="21166">MEVITFNDAGEKVNQLINKFGQNIQHCYQCGKCTAGCPVAFAMDIAPNQIIRMLQLGLLDEALRSETIWLCATCSTCSTRCPKGFDLAKLMDSLRSYALQQGIKPNGRGRNVSLFNQLFLDSLRKYGRTYEMGLMLKYNLNLHTPFKDAMLGLDMFSRGKLKLAPERIKGSKDILQIMENIKKLEMK</sequence>
<dbReference type="SUPFAM" id="SSF46548">
    <property type="entry name" value="alpha-helical ferredoxin"/>
    <property type="match status" value="1"/>
</dbReference>
<evidence type="ECO:0000313" key="7">
    <source>
        <dbReference type="EMBL" id="ABO48906.1"/>
    </source>
</evidence>
<feature type="domain" description="4Fe-4S ferredoxin-type" evidence="6">
    <location>
        <begin position="18"/>
        <end position="48"/>
    </location>
</feature>
<dbReference type="InterPro" id="IPR009051">
    <property type="entry name" value="Helical_ferredxn"/>
</dbReference>
<dbReference type="GO" id="GO:0005886">
    <property type="term" value="C:plasma membrane"/>
    <property type="evidence" value="ECO:0007669"/>
    <property type="project" value="TreeGrafter"/>
</dbReference>
<dbReference type="eggNOG" id="COG1150">
    <property type="taxonomic scope" value="Bacteria"/>
</dbReference>
<dbReference type="KEGG" id="drm:Dred_0358"/>
<dbReference type="PROSITE" id="PS00198">
    <property type="entry name" value="4FE4S_FER_1"/>
    <property type="match status" value="1"/>
</dbReference>
<keyword evidence="8" id="KW-1185">Reference proteome</keyword>
<dbReference type="OrthoDB" id="9794954at2"/>
<protein>
    <submittedName>
        <fullName evidence="7">Putative heterodisulfide reductase, C subunit</fullName>
    </submittedName>
</protein>
<keyword evidence="1" id="KW-0004">4Fe-4S</keyword>
<evidence type="ECO:0000256" key="1">
    <source>
        <dbReference type="ARBA" id="ARBA00022485"/>
    </source>
</evidence>
<evidence type="ECO:0000259" key="6">
    <source>
        <dbReference type="PROSITE" id="PS51379"/>
    </source>
</evidence>
<reference evidence="7 8" key="1">
    <citation type="submission" date="2007-03" db="EMBL/GenBank/DDBJ databases">
        <title>Complete sequence of Desulfotomaculum reducens MI-1.</title>
        <authorList>
            <consortium name="US DOE Joint Genome Institute"/>
            <person name="Copeland A."/>
            <person name="Lucas S."/>
            <person name="Lapidus A."/>
            <person name="Barry K."/>
            <person name="Detter J.C."/>
            <person name="Glavina del Rio T."/>
            <person name="Hammon N."/>
            <person name="Israni S."/>
            <person name="Dalin E."/>
            <person name="Tice H."/>
            <person name="Pitluck S."/>
            <person name="Sims D."/>
            <person name="Brettin T."/>
            <person name="Bruce D."/>
            <person name="Han C."/>
            <person name="Tapia R."/>
            <person name="Schmutz J."/>
            <person name="Larimer F."/>
            <person name="Land M."/>
            <person name="Hauser L."/>
            <person name="Kyrpides N."/>
            <person name="Kim E."/>
            <person name="Tebo B.M."/>
            <person name="Richardson P."/>
        </authorList>
    </citation>
    <scope>NUCLEOTIDE SEQUENCE [LARGE SCALE GENOMIC DNA]</scope>
    <source>
        <strain evidence="7 8">MI-1</strain>
    </source>
</reference>
<evidence type="ECO:0000256" key="5">
    <source>
        <dbReference type="ARBA" id="ARBA00023014"/>
    </source>
</evidence>
<proteinExistence type="predicted"/>
<keyword evidence="4" id="KW-0408">Iron</keyword>
<dbReference type="Proteomes" id="UP000001556">
    <property type="component" value="Chromosome"/>
</dbReference>
<dbReference type="Pfam" id="PF13183">
    <property type="entry name" value="Fer4_8"/>
    <property type="match status" value="1"/>
</dbReference>
<dbReference type="RefSeq" id="WP_011876744.1">
    <property type="nucleotide sequence ID" value="NC_009253.1"/>
</dbReference>